<evidence type="ECO:0000256" key="10">
    <source>
        <dbReference type="RuleBase" id="RU004320"/>
    </source>
</evidence>
<accession>A0A6N8I2F1</accession>
<reference evidence="12 14" key="2">
    <citation type="submission" date="2020-08" db="EMBL/GenBank/DDBJ databases">
        <title>The isolate Caproiciproducens sp. 7D4C2 produces n-caproate at mildly acidic conditions from hexoses: genome and rBOX comparison with related strains and chain-elongating bacteria.</title>
        <authorList>
            <person name="Esquivel-Elizondo S."/>
            <person name="Bagci C."/>
            <person name="Temovska M."/>
            <person name="Jeon B.S."/>
            <person name="Bessarab I."/>
            <person name="Williams R.B.H."/>
            <person name="Huson D.H."/>
            <person name="Angenent L.T."/>
        </authorList>
    </citation>
    <scope>NUCLEOTIDE SEQUENCE [LARGE SCALE GENOMIC DNA]</scope>
    <source>
        <strain evidence="12 14">7D4C2</strain>
    </source>
</reference>
<dbReference type="GO" id="GO:0004045">
    <property type="term" value="F:peptidyl-tRNA hydrolase activity"/>
    <property type="evidence" value="ECO:0007669"/>
    <property type="project" value="UniProtKB-UniRule"/>
</dbReference>
<feature type="site" description="Discriminates between blocked and unblocked aminoacyl-tRNA" evidence="8">
    <location>
        <position position="25"/>
    </location>
</feature>
<dbReference type="GO" id="GO:0005737">
    <property type="term" value="C:cytoplasm"/>
    <property type="evidence" value="ECO:0007669"/>
    <property type="project" value="UniProtKB-SubCell"/>
</dbReference>
<feature type="active site" description="Proton acceptor" evidence="8">
    <location>
        <position position="35"/>
    </location>
</feature>
<evidence type="ECO:0000256" key="1">
    <source>
        <dbReference type="ARBA" id="ARBA00013260"/>
    </source>
</evidence>
<evidence type="ECO:0000313" key="12">
    <source>
        <dbReference type="EMBL" id="QNK39712.1"/>
    </source>
</evidence>
<dbReference type="GO" id="GO:0006515">
    <property type="term" value="P:protein quality control for misfolded or incompletely synthesized proteins"/>
    <property type="evidence" value="ECO:0007669"/>
    <property type="project" value="UniProtKB-UniRule"/>
</dbReference>
<dbReference type="GO" id="GO:0000049">
    <property type="term" value="F:tRNA binding"/>
    <property type="evidence" value="ECO:0007669"/>
    <property type="project" value="UniProtKB-UniRule"/>
</dbReference>
<dbReference type="Proteomes" id="UP000469440">
    <property type="component" value="Unassembled WGS sequence"/>
</dbReference>
<reference evidence="11 13" key="1">
    <citation type="submission" date="2019-09" db="EMBL/GenBank/DDBJ databases">
        <title>Genome sequence of Clostridium sp. EA1.</title>
        <authorList>
            <person name="Poehlein A."/>
            <person name="Bengelsdorf F.R."/>
            <person name="Daniel R."/>
        </authorList>
    </citation>
    <scope>NUCLEOTIDE SEQUENCE [LARGE SCALE GENOMIC DNA]</scope>
    <source>
        <strain evidence="11 13">EA1</strain>
    </source>
</reference>
<dbReference type="PROSITE" id="PS01195">
    <property type="entry name" value="PEPT_TRNA_HYDROL_1"/>
    <property type="match status" value="1"/>
</dbReference>
<gene>
    <name evidence="8 11" type="primary">pth</name>
    <name evidence="11" type="ORF">CAFE_24370</name>
    <name evidence="12" type="ORF">HCR03_13390</name>
</gene>
<feature type="binding site" evidence="8">
    <location>
        <position position="128"/>
    </location>
    <ligand>
        <name>tRNA</name>
        <dbReference type="ChEBI" id="CHEBI:17843"/>
    </ligand>
</feature>
<dbReference type="OrthoDB" id="9800507at2"/>
<comment type="subcellular location">
    <subcellularLocation>
        <location evidence="8">Cytoplasm</location>
    </subcellularLocation>
</comment>
<dbReference type="Gene3D" id="3.40.50.1470">
    <property type="entry name" value="Peptidyl-tRNA hydrolase"/>
    <property type="match status" value="1"/>
</dbReference>
<dbReference type="SUPFAM" id="SSF53178">
    <property type="entry name" value="Peptidyl-tRNA hydrolase-like"/>
    <property type="match status" value="1"/>
</dbReference>
<dbReference type="HAMAP" id="MF_00083">
    <property type="entry name" value="Pept_tRNA_hydro_bact"/>
    <property type="match status" value="1"/>
</dbReference>
<organism evidence="11 13">
    <name type="scientific">Caproicibacter fermentans</name>
    <dbReference type="NCBI Taxonomy" id="2576756"/>
    <lineage>
        <taxon>Bacteria</taxon>
        <taxon>Bacillati</taxon>
        <taxon>Bacillota</taxon>
        <taxon>Clostridia</taxon>
        <taxon>Eubacteriales</taxon>
        <taxon>Acutalibacteraceae</taxon>
        <taxon>Caproicibacter</taxon>
    </lineage>
</organism>
<dbReference type="CDD" id="cd00462">
    <property type="entry name" value="PTH"/>
    <property type="match status" value="1"/>
</dbReference>
<evidence type="ECO:0000256" key="4">
    <source>
        <dbReference type="ARBA" id="ARBA00022884"/>
    </source>
</evidence>
<dbReference type="GO" id="GO:0072344">
    <property type="term" value="P:rescue of stalled ribosome"/>
    <property type="evidence" value="ECO:0007669"/>
    <property type="project" value="UniProtKB-UniRule"/>
</dbReference>
<dbReference type="InterPro" id="IPR036416">
    <property type="entry name" value="Pept_tRNA_hydro_sf"/>
</dbReference>
<dbReference type="FunFam" id="3.40.50.1470:FF:000001">
    <property type="entry name" value="Peptidyl-tRNA hydrolase"/>
    <property type="match status" value="1"/>
</dbReference>
<keyword evidence="13" id="KW-1185">Reference proteome</keyword>
<feature type="binding site" evidence="8">
    <location>
        <position position="80"/>
    </location>
    <ligand>
        <name>tRNA</name>
        <dbReference type="ChEBI" id="CHEBI:17843"/>
    </ligand>
</feature>
<dbReference type="InterPro" id="IPR018171">
    <property type="entry name" value="Pept_tRNA_hydro_CS"/>
</dbReference>
<dbReference type="PANTHER" id="PTHR17224">
    <property type="entry name" value="PEPTIDYL-TRNA HYDROLASE"/>
    <property type="match status" value="1"/>
</dbReference>
<evidence type="ECO:0000256" key="9">
    <source>
        <dbReference type="RuleBase" id="RU000673"/>
    </source>
</evidence>
<keyword evidence="2 8" id="KW-0820">tRNA-binding</keyword>
<evidence type="ECO:0000256" key="6">
    <source>
        <dbReference type="ARBA" id="ARBA00048707"/>
    </source>
</evidence>
<feature type="binding site" evidence="8">
    <location>
        <position position="30"/>
    </location>
    <ligand>
        <name>tRNA</name>
        <dbReference type="ChEBI" id="CHEBI:17843"/>
    </ligand>
</feature>
<evidence type="ECO:0000313" key="14">
    <source>
        <dbReference type="Proteomes" id="UP000515909"/>
    </source>
</evidence>
<comment type="function">
    <text evidence="8">Catalyzes the release of premature peptidyl moieties from peptidyl-tRNA molecules trapped in stalled 50S ribosomal subunits, and thus maintains levels of free tRNAs and 50S ribosomes.</text>
</comment>
<keyword evidence="8" id="KW-0963">Cytoplasm</keyword>
<feature type="binding site" evidence="8">
    <location>
        <position position="82"/>
    </location>
    <ligand>
        <name>tRNA</name>
        <dbReference type="ChEBI" id="CHEBI:17843"/>
    </ligand>
</feature>
<evidence type="ECO:0000313" key="11">
    <source>
        <dbReference type="EMBL" id="MVB11713.1"/>
    </source>
</evidence>
<comment type="function">
    <text evidence="8">Hydrolyzes ribosome-free peptidyl-tRNAs (with 1 or more amino acids incorporated), which drop off the ribosome during protein synthesis, or as a result of ribosome stalling.</text>
</comment>
<comment type="similarity">
    <text evidence="5 8 10">Belongs to the PTH family.</text>
</comment>
<evidence type="ECO:0000256" key="2">
    <source>
        <dbReference type="ARBA" id="ARBA00022555"/>
    </source>
</evidence>
<protein>
    <recommendedName>
        <fullName evidence="7 8">Peptidyl-tRNA hydrolase</fullName>
        <shortName evidence="8">Pth</shortName>
        <ecNumber evidence="1 8">3.1.1.29</ecNumber>
    </recommendedName>
</protein>
<dbReference type="Pfam" id="PF01195">
    <property type="entry name" value="Pept_tRNA_hydro"/>
    <property type="match status" value="1"/>
</dbReference>
<dbReference type="RefSeq" id="WP_066646553.1">
    <property type="nucleotide sequence ID" value="NZ_CP060286.1"/>
</dbReference>
<dbReference type="EMBL" id="CP060286">
    <property type="protein sequence ID" value="QNK39712.1"/>
    <property type="molecule type" value="Genomic_DNA"/>
</dbReference>
<dbReference type="AlphaFoldDB" id="A0A6N8I2F1"/>
<dbReference type="EMBL" id="VWXL01000069">
    <property type="protein sequence ID" value="MVB11713.1"/>
    <property type="molecule type" value="Genomic_DNA"/>
</dbReference>
<keyword evidence="3 8" id="KW-0378">Hydrolase</keyword>
<sequence>MLNNLLHLRPQPAGPVEYLVVGLGNPGSKYDGTRHNAGFMAVDHIAEQAGVKIDRLKFKGLCAPARIGGKNVLLLKPGTYMNLSGQSVVEAMNFYHIPPERVVVLFDDISFPPGKLRIRLKGSDGGQNGMKNIIYLSGSDCFPRIKLGTGDRPDRRWDLADWVLSRFSPDDLKRFQEAAAHANDAVALIVQGKAAEAMNLYNGK</sequence>
<name>A0A6N8I2F1_9FIRM</name>
<dbReference type="NCBIfam" id="TIGR00447">
    <property type="entry name" value="pth"/>
    <property type="match status" value="1"/>
</dbReference>
<dbReference type="EC" id="3.1.1.29" evidence="1 8"/>
<comment type="subunit">
    <text evidence="8">Monomer.</text>
</comment>
<evidence type="ECO:0000256" key="3">
    <source>
        <dbReference type="ARBA" id="ARBA00022801"/>
    </source>
</evidence>
<comment type="catalytic activity">
    <reaction evidence="6 8 9">
        <text>an N-acyl-L-alpha-aminoacyl-tRNA + H2O = an N-acyl-L-amino acid + a tRNA + H(+)</text>
        <dbReference type="Rhea" id="RHEA:54448"/>
        <dbReference type="Rhea" id="RHEA-COMP:10123"/>
        <dbReference type="Rhea" id="RHEA-COMP:13883"/>
        <dbReference type="ChEBI" id="CHEBI:15377"/>
        <dbReference type="ChEBI" id="CHEBI:15378"/>
        <dbReference type="ChEBI" id="CHEBI:59874"/>
        <dbReference type="ChEBI" id="CHEBI:78442"/>
        <dbReference type="ChEBI" id="CHEBI:138191"/>
        <dbReference type="EC" id="3.1.1.29"/>
    </reaction>
</comment>
<proteinExistence type="inferred from homology"/>
<feature type="site" description="Stabilizes the basic form of H active site to accept a proton" evidence="8">
    <location>
        <position position="107"/>
    </location>
</feature>
<evidence type="ECO:0000256" key="5">
    <source>
        <dbReference type="ARBA" id="ARBA00038063"/>
    </source>
</evidence>
<dbReference type="InterPro" id="IPR001328">
    <property type="entry name" value="Pept_tRNA_hydro"/>
</dbReference>
<dbReference type="PANTHER" id="PTHR17224:SF1">
    <property type="entry name" value="PEPTIDYL-TRNA HYDROLASE"/>
    <property type="match status" value="1"/>
</dbReference>
<dbReference type="KEGG" id="cfem:HCR03_13390"/>
<dbReference type="Proteomes" id="UP000515909">
    <property type="component" value="Chromosome"/>
</dbReference>
<evidence type="ECO:0000256" key="7">
    <source>
        <dbReference type="ARBA" id="ARBA00050038"/>
    </source>
</evidence>
<keyword evidence="4 8" id="KW-0694">RNA-binding</keyword>
<evidence type="ECO:0000256" key="8">
    <source>
        <dbReference type="HAMAP-Rule" id="MF_00083"/>
    </source>
</evidence>
<accession>A0A7G8T7X1</accession>
<evidence type="ECO:0000313" key="13">
    <source>
        <dbReference type="Proteomes" id="UP000469440"/>
    </source>
</evidence>